<organism evidence="1">
    <name type="scientific">uncultured Caudovirales phage</name>
    <dbReference type="NCBI Taxonomy" id="2100421"/>
    <lineage>
        <taxon>Viruses</taxon>
        <taxon>Duplodnaviria</taxon>
        <taxon>Heunggongvirae</taxon>
        <taxon>Uroviricota</taxon>
        <taxon>Caudoviricetes</taxon>
        <taxon>Peduoviridae</taxon>
        <taxon>Maltschvirus</taxon>
        <taxon>Maltschvirus maltsch</taxon>
    </lineage>
</organism>
<reference evidence="1" key="1">
    <citation type="submission" date="2020-04" db="EMBL/GenBank/DDBJ databases">
        <authorList>
            <person name="Chiriac C."/>
            <person name="Salcher M."/>
            <person name="Ghai R."/>
            <person name="Kavagutti S V."/>
        </authorList>
    </citation>
    <scope>NUCLEOTIDE SEQUENCE</scope>
</reference>
<accession>A0A6J5N8U9</accession>
<sequence>MAINQQETLSMLKILASALRDSDKNADYEASSCEDMRPAVSAVIQHYNLTRDHVKDFVQLRHNFEKAITKQYKVKYKYTMGEQAGVLMRKRNVPQITRIMSGMLDSLIGRLGIIQINMNDFHKDTVKEAA</sequence>
<dbReference type="EMBL" id="LR796596">
    <property type="protein sequence ID" value="CAB4153520.1"/>
    <property type="molecule type" value="Genomic_DNA"/>
</dbReference>
<name>A0A6J5N8U9_9CAUD</name>
<protein>
    <submittedName>
        <fullName evidence="1">Uncharacterized protein</fullName>
    </submittedName>
</protein>
<evidence type="ECO:0000313" key="1">
    <source>
        <dbReference type="EMBL" id="CAB4153520.1"/>
    </source>
</evidence>
<proteinExistence type="predicted"/>
<gene>
    <name evidence="1" type="ORF">UFOVP635_5</name>
</gene>